<accession>A0A437J603</accession>
<comment type="similarity">
    <text evidence="1">Belongs to the SMP-30/CGR1 family.</text>
</comment>
<evidence type="ECO:0000256" key="1">
    <source>
        <dbReference type="ARBA" id="ARBA00008853"/>
    </source>
</evidence>
<evidence type="ECO:0000256" key="3">
    <source>
        <dbReference type="PIRSR" id="PIRSR605511-2"/>
    </source>
</evidence>
<dbReference type="InterPro" id="IPR005511">
    <property type="entry name" value="SMP-30"/>
</dbReference>
<dbReference type="InterPro" id="IPR011042">
    <property type="entry name" value="6-blade_b-propeller_TolB-like"/>
</dbReference>
<name>A0A437J603_9SPHN</name>
<comment type="caution">
    <text evidence="5">The sequence shown here is derived from an EMBL/GenBank/DDBJ whole genome shotgun (WGS) entry which is preliminary data.</text>
</comment>
<feature type="binding site" evidence="3">
    <location>
        <position position="197"/>
    </location>
    <ligand>
        <name>a divalent metal cation</name>
        <dbReference type="ChEBI" id="CHEBI:60240"/>
    </ligand>
</feature>
<dbReference type="Proteomes" id="UP000282977">
    <property type="component" value="Unassembled WGS sequence"/>
</dbReference>
<dbReference type="OrthoDB" id="2633250at2"/>
<keyword evidence="6" id="KW-1185">Reference proteome</keyword>
<dbReference type="AlphaFoldDB" id="A0A437J603"/>
<feature type="binding site" evidence="3">
    <location>
        <position position="20"/>
    </location>
    <ligand>
        <name>a divalent metal cation</name>
        <dbReference type="ChEBI" id="CHEBI:60240"/>
    </ligand>
</feature>
<evidence type="ECO:0000313" key="5">
    <source>
        <dbReference type="EMBL" id="RVT40326.1"/>
    </source>
</evidence>
<proteinExistence type="inferred from homology"/>
<dbReference type="PRINTS" id="PR01790">
    <property type="entry name" value="SMP30FAMILY"/>
</dbReference>
<feature type="binding site" evidence="3">
    <location>
        <position position="104"/>
    </location>
    <ligand>
        <name>substrate</name>
    </ligand>
</feature>
<gene>
    <name evidence="5" type="ORF">ENE74_12335</name>
</gene>
<feature type="active site" description="Proton donor/acceptor" evidence="2">
    <location>
        <position position="197"/>
    </location>
</feature>
<dbReference type="Pfam" id="PF08450">
    <property type="entry name" value="SGL"/>
    <property type="match status" value="1"/>
</dbReference>
<evidence type="ECO:0000256" key="2">
    <source>
        <dbReference type="PIRSR" id="PIRSR605511-1"/>
    </source>
</evidence>
<dbReference type="PANTHER" id="PTHR10907:SF47">
    <property type="entry name" value="REGUCALCIN"/>
    <property type="match status" value="1"/>
</dbReference>
<dbReference type="GO" id="GO:0004341">
    <property type="term" value="F:gluconolactonase activity"/>
    <property type="evidence" value="ECO:0007669"/>
    <property type="project" value="TreeGrafter"/>
</dbReference>
<feature type="binding site" evidence="3">
    <location>
        <position position="148"/>
    </location>
    <ligand>
        <name>a divalent metal cation</name>
        <dbReference type="ChEBI" id="CHEBI:60240"/>
    </ligand>
</feature>
<dbReference type="GO" id="GO:0005509">
    <property type="term" value="F:calcium ion binding"/>
    <property type="evidence" value="ECO:0007669"/>
    <property type="project" value="TreeGrafter"/>
</dbReference>
<feature type="binding site" evidence="3">
    <location>
        <position position="106"/>
    </location>
    <ligand>
        <name>substrate</name>
    </ligand>
</feature>
<evidence type="ECO:0000313" key="6">
    <source>
        <dbReference type="Proteomes" id="UP000282977"/>
    </source>
</evidence>
<reference evidence="5 6" key="1">
    <citation type="submission" date="2019-01" db="EMBL/GenBank/DDBJ databases">
        <authorList>
            <person name="Chen W.-M."/>
        </authorList>
    </citation>
    <scope>NUCLEOTIDE SEQUENCE [LARGE SCALE GENOMIC DNA]</scope>
    <source>
        <strain evidence="5 6">TLA-22</strain>
    </source>
</reference>
<feature type="domain" description="SMP-30/Gluconolactonase/LRE-like region" evidence="4">
    <location>
        <begin position="18"/>
        <end position="256"/>
    </location>
</feature>
<dbReference type="GO" id="GO:0019853">
    <property type="term" value="P:L-ascorbic acid biosynthetic process"/>
    <property type="evidence" value="ECO:0007669"/>
    <property type="project" value="TreeGrafter"/>
</dbReference>
<protein>
    <submittedName>
        <fullName evidence="5">SMP-30/gluconolactonase/LRE family protein</fullName>
    </submittedName>
</protein>
<keyword evidence="3" id="KW-0862">Zinc</keyword>
<sequence length="285" mass="31803">MAKDGGYRIIPRDVRDSLGEGITWSARRNAIFWIDILKPTLWSMDVGTGAIRSWPMPETIGWVIERKGRDDFIVGLKRGFAILRLDPFEITTIGNPEPDYPKNRLNDAKVDRWGRIWAGTLGEAGGSLYRLDPDLRWSRQDTGYKTCNGPTFSLDGRTMYHNDSGRRICYALDLHPDGTLHNKRIFTQFTEEMGAPDGMTTDAQGGIWIAHWGGGRISRFLPDGRFDRAIALPAGRITDMTFAGRKLDRMFVTSASGEPDAKPDSGSLFEVQAGVRGRAPHLFAG</sequence>
<keyword evidence="3" id="KW-0479">Metal-binding</keyword>
<dbReference type="PANTHER" id="PTHR10907">
    <property type="entry name" value="REGUCALCIN"/>
    <property type="match status" value="1"/>
</dbReference>
<dbReference type="Gene3D" id="2.120.10.30">
    <property type="entry name" value="TolB, C-terminal domain"/>
    <property type="match status" value="1"/>
</dbReference>
<comment type="cofactor">
    <cofactor evidence="3">
        <name>Zn(2+)</name>
        <dbReference type="ChEBI" id="CHEBI:29105"/>
    </cofactor>
    <text evidence="3">Binds 1 divalent metal cation per subunit.</text>
</comment>
<dbReference type="InterPro" id="IPR013658">
    <property type="entry name" value="SGL"/>
</dbReference>
<dbReference type="SUPFAM" id="SSF63829">
    <property type="entry name" value="Calcium-dependent phosphotriesterase"/>
    <property type="match status" value="1"/>
</dbReference>
<dbReference type="EMBL" id="RZUL01000004">
    <property type="protein sequence ID" value="RVT40326.1"/>
    <property type="molecule type" value="Genomic_DNA"/>
</dbReference>
<organism evidence="5 6">
    <name type="scientific">Sphingobium algorifonticola</name>
    <dbReference type="NCBI Taxonomy" id="2008318"/>
    <lineage>
        <taxon>Bacteria</taxon>
        <taxon>Pseudomonadati</taxon>
        <taxon>Pseudomonadota</taxon>
        <taxon>Alphaproteobacteria</taxon>
        <taxon>Sphingomonadales</taxon>
        <taxon>Sphingomonadaceae</taxon>
        <taxon>Sphingobium</taxon>
    </lineage>
</organism>
<evidence type="ECO:0000259" key="4">
    <source>
        <dbReference type="Pfam" id="PF08450"/>
    </source>
</evidence>